<gene>
    <name evidence="2" type="ORF">ACFOW9_01235</name>
</gene>
<comment type="caution">
    <text evidence="2">The sequence shown here is derived from an EMBL/GenBank/DDBJ whole genome shotgun (WGS) entry which is preliminary data.</text>
</comment>
<dbReference type="EMBL" id="JBHSCQ010000003">
    <property type="protein sequence ID" value="MFC4264224.1"/>
    <property type="molecule type" value="Genomic_DNA"/>
</dbReference>
<evidence type="ECO:0000313" key="2">
    <source>
        <dbReference type="EMBL" id="MFC4264224.1"/>
    </source>
</evidence>
<reference evidence="3" key="1">
    <citation type="journal article" date="2019" name="Int. J. Syst. Evol. Microbiol.">
        <title>The Global Catalogue of Microorganisms (GCM) 10K type strain sequencing project: providing services to taxonomists for standard genome sequencing and annotation.</title>
        <authorList>
            <consortium name="The Broad Institute Genomics Platform"/>
            <consortium name="The Broad Institute Genome Sequencing Center for Infectious Disease"/>
            <person name="Wu L."/>
            <person name="Ma J."/>
        </authorList>
    </citation>
    <scope>NUCLEOTIDE SEQUENCE [LARGE SCALE GENOMIC DNA]</scope>
    <source>
        <strain evidence="3">CGMCC 1.10698</strain>
    </source>
</reference>
<dbReference type="SUPFAM" id="SSF51735">
    <property type="entry name" value="NAD(P)-binding Rossmann-fold domains"/>
    <property type="match status" value="1"/>
</dbReference>
<dbReference type="Gene3D" id="3.40.50.720">
    <property type="entry name" value="NAD(P)-binding Rossmann-like Domain"/>
    <property type="match status" value="1"/>
</dbReference>
<sequence>MKILVYGAGVIGSLFAVRLHEAGYDVSLLARGERLDSLRKHGVQLAESDSPDIRRVMVPVVADPAGGYDLNFVFVRAQHIGQVLKSLHGLTGDVVFMLNWAAGPLPLGEGIGPERVLLGFPTEGGTMDGQVIRFVPKSFLTRMVSMPIGEPDGQNTPRLERILQLLRAAGLKAKSEPQMDAWLKTHAAFEVPLGQMVHAAGGLEALAGNPDAIRGMLRVMRVNLASMPTQPTPRIFNALRIIPEVVLVALFRKFLHSSAAAPLGTESLAASAENQLLADQIIANATPCEDSPKPFWRTIC</sequence>
<evidence type="ECO:0000259" key="1">
    <source>
        <dbReference type="Pfam" id="PF02558"/>
    </source>
</evidence>
<dbReference type="RefSeq" id="WP_230068451.1">
    <property type="nucleotide sequence ID" value="NZ_BAABLL010000002.1"/>
</dbReference>
<evidence type="ECO:0000313" key="3">
    <source>
        <dbReference type="Proteomes" id="UP001595773"/>
    </source>
</evidence>
<dbReference type="InterPro" id="IPR036291">
    <property type="entry name" value="NAD(P)-bd_dom_sf"/>
</dbReference>
<feature type="domain" description="Ketopantoate reductase N-terminal" evidence="1">
    <location>
        <begin position="3"/>
        <end position="129"/>
    </location>
</feature>
<proteinExistence type="predicted"/>
<name>A0ABV8QYZ0_9MICC</name>
<dbReference type="Proteomes" id="UP001595773">
    <property type="component" value="Unassembled WGS sequence"/>
</dbReference>
<keyword evidence="3" id="KW-1185">Reference proteome</keyword>
<organism evidence="2 3">
    <name type="scientific">Arthrobacter cryoconiti</name>
    <dbReference type="NCBI Taxonomy" id="748907"/>
    <lineage>
        <taxon>Bacteria</taxon>
        <taxon>Bacillati</taxon>
        <taxon>Actinomycetota</taxon>
        <taxon>Actinomycetes</taxon>
        <taxon>Micrococcales</taxon>
        <taxon>Micrococcaceae</taxon>
        <taxon>Arthrobacter</taxon>
    </lineage>
</organism>
<dbReference type="InterPro" id="IPR013332">
    <property type="entry name" value="KPR_N"/>
</dbReference>
<accession>A0ABV8QYZ0</accession>
<dbReference type="Pfam" id="PF02558">
    <property type="entry name" value="ApbA"/>
    <property type="match status" value="1"/>
</dbReference>
<protein>
    <submittedName>
        <fullName evidence="2">Ketopantoate reductase family protein</fullName>
    </submittedName>
</protein>